<dbReference type="AlphaFoldDB" id="A0A917WCG7"/>
<keyword evidence="3" id="KW-1185">Reference proteome</keyword>
<proteinExistence type="predicted"/>
<dbReference type="EMBL" id="BMNA01000002">
    <property type="protein sequence ID" value="GGL94234.1"/>
    <property type="molecule type" value="Genomic_DNA"/>
</dbReference>
<comment type="caution">
    <text evidence="2">The sequence shown here is derived from an EMBL/GenBank/DDBJ whole genome shotgun (WGS) entry which is preliminary data.</text>
</comment>
<gene>
    <name evidence="2" type="ORF">GCM10011594_12590</name>
</gene>
<dbReference type="InterPro" id="IPR046037">
    <property type="entry name" value="DUF5995"/>
</dbReference>
<evidence type="ECO:0000313" key="3">
    <source>
        <dbReference type="Proteomes" id="UP000655208"/>
    </source>
</evidence>
<reference evidence="2" key="1">
    <citation type="journal article" date="2014" name="Int. J. Syst. Evol. Microbiol.">
        <title>Complete genome sequence of Corynebacterium casei LMG S-19264T (=DSM 44701T), isolated from a smear-ripened cheese.</title>
        <authorList>
            <consortium name="US DOE Joint Genome Institute (JGI-PGF)"/>
            <person name="Walter F."/>
            <person name="Albersmeier A."/>
            <person name="Kalinowski J."/>
            <person name="Ruckert C."/>
        </authorList>
    </citation>
    <scope>NUCLEOTIDE SEQUENCE</scope>
    <source>
        <strain evidence="2">CGMCC 4.7308</strain>
    </source>
</reference>
<accession>A0A917WCG7</accession>
<dbReference type="Proteomes" id="UP000655208">
    <property type="component" value="Unassembled WGS sequence"/>
</dbReference>
<sequence length="269" mass="29578">MPDRARAGGGRGSIGPVGNPTQPPGGVDDVLQRMDRELADLEATGDPLRHFLATYRRTTVAVSRAVAQGTFEDPDWVERWDVVFADLYLSALADHRAPGRAAPRPWRIAFAAPQDTPPLRQVLLGINAHVNYDLPRALLALIPDEDFDSPAVLERRRRDHERIDGVLAARVGAEDASLTATSGGKSVLDRLLQPLQRRASRRFLREAREKVWHNTLALRRARQAGPDAYRARCTELEVLSAARVHDLLAPGQVLLRLAVAGFGVVLPPD</sequence>
<evidence type="ECO:0000313" key="2">
    <source>
        <dbReference type="EMBL" id="GGL94234.1"/>
    </source>
</evidence>
<organism evidence="2 3">
    <name type="scientific">Nakamurella endophytica</name>
    <dbReference type="NCBI Taxonomy" id="1748367"/>
    <lineage>
        <taxon>Bacteria</taxon>
        <taxon>Bacillati</taxon>
        <taxon>Actinomycetota</taxon>
        <taxon>Actinomycetes</taxon>
        <taxon>Nakamurellales</taxon>
        <taxon>Nakamurellaceae</taxon>
        <taxon>Nakamurella</taxon>
    </lineage>
</organism>
<protein>
    <submittedName>
        <fullName evidence="2">Uncharacterized protein</fullName>
    </submittedName>
</protein>
<reference evidence="2" key="2">
    <citation type="submission" date="2020-09" db="EMBL/GenBank/DDBJ databases">
        <authorList>
            <person name="Sun Q."/>
            <person name="Zhou Y."/>
        </authorList>
    </citation>
    <scope>NUCLEOTIDE SEQUENCE</scope>
    <source>
        <strain evidence="2">CGMCC 4.7308</strain>
    </source>
</reference>
<evidence type="ECO:0000256" key="1">
    <source>
        <dbReference type="SAM" id="MobiDB-lite"/>
    </source>
</evidence>
<feature type="region of interest" description="Disordered" evidence="1">
    <location>
        <begin position="1"/>
        <end position="29"/>
    </location>
</feature>
<dbReference type="Pfam" id="PF19458">
    <property type="entry name" value="DUF5995"/>
    <property type="match status" value="1"/>
</dbReference>
<name>A0A917WCG7_9ACTN</name>